<name>A0A7U3YI71_GEOS0</name>
<gene>
    <name evidence="2" type="ORF">GY4MC1_3607</name>
</gene>
<organism evidence="2">
    <name type="scientific">Geobacillus sp. (strain Y4.1MC1)</name>
    <dbReference type="NCBI Taxonomy" id="581103"/>
    <lineage>
        <taxon>Bacteria</taxon>
        <taxon>Bacillati</taxon>
        <taxon>Bacillota</taxon>
        <taxon>Bacilli</taxon>
        <taxon>Bacillales</taxon>
        <taxon>Anoxybacillaceae</taxon>
        <taxon>Geobacillus</taxon>
    </lineage>
</organism>
<dbReference type="AlphaFoldDB" id="A0A7U3YI71"/>
<dbReference type="EMBL" id="CP002293">
    <property type="protein sequence ID" value="ADP76245.1"/>
    <property type="molecule type" value="Genomic_DNA"/>
</dbReference>
<evidence type="ECO:0000313" key="2">
    <source>
        <dbReference type="EMBL" id="ADP76245.1"/>
    </source>
</evidence>
<keyword evidence="1" id="KW-0472">Membrane</keyword>
<sequence>MKWERETDFQSGEAVVRVNYYSLIIRKLIPKYLRANLVLVCCFFMVHGSIKYIIIYTVLEVVTLGEFMP</sequence>
<feature type="transmembrane region" description="Helical" evidence="1">
    <location>
        <begin position="35"/>
        <end position="59"/>
    </location>
</feature>
<keyword evidence="1" id="KW-1133">Transmembrane helix</keyword>
<dbReference type="KEGG" id="gmc:GY4MC1_3607"/>
<keyword evidence="1" id="KW-0812">Transmembrane</keyword>
<reference evidence="2" key="1">
    <citation type="submission" date="2010-10" db="EMBL/GenBank/DDBJ databases">
        <title>Complete sequence of chromosome of Geobacillus sp. Y4.1MC1.</title>
        <authorList>
            <consortium name="US DOE Joint Genome Institute"/>
            <person name="Lucas S."/>
            <person name="Copeland A."/>
            <person name="Lapidus A."/>
            <person name="Cheng J.-F."/>
            <person name="Bruce D."/>
            <person name="Goodwin L."/>
            <person name="Pitluck S."/>
            <person name="Chertkov O."/>
            <person name="Zhang X."/>
            <person name="Detter J.C."/>
            <person name="Han C."/>
            <person name="Tapia R."/>
            <person name="Land M."/>
            <person name="Hauser L."/>
            <person name="Jeffries C."/>
            <person name="Kyrpides N."/>
            <person name="Ivanova N."/>
            <person name="Ovchinnikova G."/>
            <person name="Brumm P."/>
            <person name="Mead D."/>
            <person name="Woyke T."/>
        </authorList>
    </citation>
    <scope>NUCLEOTIDE SEQUENCE [LARGE SCALE GENOMIC DNA]</scope>
    <source>
        <strain evidence="2">Y4.1MC1</strain>
    </source>
</reference>
<proteinExistence type="predicted"/>
<protein>
    <submittedName>
        <fullName evidence="2">Uncharacterized protein</fullName>
    </submittedName>
</protein>
<accession>A0A7U3YI71</accession>
<evidence type="ECO:0000256" key="1">
    <source>
        <dbReference type="SAM" id="Phobius"/>
    </source>
</evidence>